<sequence length="315" mass="35074">MVKMSQKERFSLAAHITSLQLVTGLPNSSKDRAKGHVLVSGKVRRGHLVKCVEKASFTRLNKLFKIDASERNHKVFLSDKNLLMLVNAPKSFVIPVFPRIALPSLMPREHFVLKDLPFYERARTPLPTPPSSPSTSSFSSSSSSLARNSEPETKVGRVVPLIVSCLEPACPEPISILAPVLVLLTIAAEITLEPDEKLPSADDIAHHELRRPSIGSDHFSKELFEHMTSSLSRPKPSYVPSQEEITEFLRQIPSFIERETLVQNMGVLFSATQRIPIEIDNDPNQSFTARLPYSTSGTAISRIMPMQDYTAFEMA</sequence>
<name>A0A438I343_VITVI</name>
<dbReference type="Proteomes" id="UP000288805">
    <property type="component" value="Unassembled WGS sequence"/>
</dbReference>
<gene>
    <name evidence="2" type="ORF">CK203_039933</name>
</gene>
<dbReference type="AlphaFoldDB" id="A0A438I343"/>
<dbReference type="EMBL" id="QGNW01000149">
    <property type="protein sequence ID" value="RVW91050.1"/>
    <property type="molecule type" value="Genomic_DNA"/>
</dbReference>
<comment type="caution">
    <text evidence="2">The sequence shown here is derived from an EMBL/GenBank/DDBJ whole genome shotgun (WGS) entry which is preliminary data.</text>
</comment>
<reference evidence="2 3" key="1">
    <citation type="journal article" date="2018" name="PLoS Genet.">
        <title>Population sequencing reveals clonal diversity and ancestral inbreeding in the grapevine cultivar Chardonnay.</title>
        <authorList>
            <person name="Roach M.J."/>
            <person name="Johnson D.L."/>
            <person name="Bohlmann J."/>
            <person name="van Vuuren H.J."/>
            <person name="Jones S.J."/>
            <person name="Pretorius I.S."/>
            <person name="Schmidt S.A."/>
            <person name="Borneman A.R."/>
        </authorList>
    </citation>
    <scope>NUCLEOTIDE SEQUENCE [LARGE SCALE GENOMIC DNA]</scope>
    <source>
        <strain evidence="3">cv. Chardonnay</strain>
        <tissue evidence="2">Leaf</tissue>
    </source>
</reference>
<evidence type="ECO:0000256" key="1">
    <source>
        <dbReference type="SAM" id="MobiDB-lite"/>
    </source>
</evidence>
<accession>A0A438I343</accession>
<evidence type="ECO:0000313" key="2">
    <source>
        <dbReference type="EMBL" id="RVW91050.1"/>
    </source>
</evidence>
<evidence type="ECO:0000313" key="3">
    <source>
        <dbReference type="Proteomes" id="UP000288805"/>
    </source>
</evidence>
<feature type="region of interest" description="Disordered" evidence="1">
    <location>
        <begin position="124"/>
        <end position="150"/>
    </location>
</feature>
<organism evidence="2 3">
    <name type="scientific">Vitis vinifera</name>
    <name type="common">Grape</name>
    <dbReference type="NCBI Taxonomy" id="29760"/>
    <lineage>
        <taxon>Eukaryota</taxon>
        <taxon>Viridiplantae</taxon>
        <taxon>Streptophyta</taxon>
        <taxon>Embryophyta</taxon>
        <taxon>Tracheophyta</taxon>
        <taxon>Spermatophyta</taxon>
        <taxon>Magnoliopsida</taxon>
        <taxon>eudicotyledons</taxon>
        <taxon>Gunneridae</taxon>
        <taxon>Pentapetalae</taxon>
        <taxon>rosids</taxon>
        <taxon>Vitales</taxon>
        <taxon>Vitaceae</taxon>
        <taxon>Viteae</taxon>
        <taxon>Vitis</taxon>
    </lineage>
</organism>
<protein>
    <submittedName>
        <fullName evidence="2">Uncharacterized protein</fullName>
    </submittedName>
</protein>
<feature type="compositionally biased region" description="Low complexity" evidence="1">
    <location>
        <begin position="133"/>
        <end position="144"/>
    </location>
</feature>
<proteinExistence type="predicted"/>